<evidence type="ECO:0000256" key="1">
    <source>
        <dbReference type="ARBA" id="ARBA00004442"/>
    </source>
</evidence>
<gene>
    <name evidence="8" type="ORF">ACFSQ3_14030</name>
</gene>
<keyword evidence="5" id="KW-0998">Cell outer membrane</keyword>
<dbReference type="InterPro" id="IPR011990">
    <property type="entry name" value="TPR-like_helical_dom_sf"/>
</dbReference>
<evidence type="ECO:0000259" key="7">
    <source>
        <dbReference type="Pfam" id="PF14322"/>
    </source>
</evidence>
<keyword evidence="9" id="KW-1185">Reference proteome</keyword>
<keyword evidence="4" id="KW-0472">Membrane</keyword>
<organism evidence="8 9">
    <name type="scientific">Sphingobacterium corticis</name>
    <dbReference type="NCBI Taxonomy" id="1812823"/>
    <lineage>
        <taxon>Bacteria</taxon>
        <taxon>Pseudomonadati</taxon>
        <taxon>Bacteroidota</taxon>
        <taxon>Sphingobacteriia</taxon>
        <taxon>Sphingobacteriales</taxon>
        <taxon>Sphingobacteriaceae</taxon>
        <taxon>Sphingobacterium</taxon>
    </lineage>
</organism>
<feature type="domain" description="RagB/SusD" evidence="6">
    <location>
        <begin position="349"/>
        <end position="498"/>
    </location>
</feature>
<dbReference type="EMBL" id="JBHUMA010000008">
    <property type="protein sequence ID" value="MFD2600071.1"/>
    <property type="molecule type" value="Genomic_DNA"/>
</dbReference>
<protein>
    <submittedName>
        <fullName evidence="8">RagB/SusD family nutrient uptake outer membrane protein</fullName>
    </submittedName>
</protein>
<evidence type="ECO:0000259" key="6">
    <source>
        <dbReference type="Pfam" id="PF07980"/>
    </source>
</evidence>
<dbReference type="SUPFAM" id="SSF48452">
    <property type="entry name" value="TPR-like"/>
    <property type="match status" value="1"/>
</dbReference>
<evidence type="ECO:0000313" key="8">
    <source>
        <dbReference type="EMBL" id="MFD2600071.1"/>
    </source>
</evidence>
<dbReference type="InterPro" id="IPR033985">
    <property type="entry name" value="SusD-like_N"/>
</dbReference>
<dbReference type="Pfam" id="PF07980">
    <property type="entry name" value="SusD_RagB"/>
    <property type="match status" value="1"/>
</dbReference>
<evidence type="ECO:0000256" key="4">
    <source>
        <dbReference type="ARBA" id="ARBA00023136"/>
    </source>
</evidence>
<dbReference type="InterPro" id="IPR012944">
    <property type="entry name" value="SusD_RagB_dom"/>
</dbReference>
<evidence type="ECO:0000256" key="2">
    <source>
        <dbReference type="ARBA" id="ARBA00006275"/>
    </source>
</evidence>
<sequence>MKIISIKHKIYAVSFILLGLLSCENGLDTLPTNAVADTEIYKSTSNIQTVVNGTWRYLNDTYFTFANPGYSAIMRTSDAMANDVAVTTKYGYRDSYTFSDTFDKTTNRVNAFWTLLYKVIDNANNIIEKTPAAEGAQEEKDQLIGQAKTLRAFAYLNLATYYQFSYLKDKSALAVPIYTEASTTATEGKPKASLEEIYALITADLTDAVAKLQSYNRPNTLKYRIDKHVANGLLARAYLNMGEWTRAAEVAALAAEGFPLMNAETYYAGFNDVQNPEWIWGHVQTTDQSTASYTFHYLDVSSSGSYYFSFMADPYFKNLFDTQDIRHALFEWDGLPSREGFLRYKKFKFKQNLIGDIVYMRSSEMWLIQAEGLARGGNSAGAITALNTLREARNAVPYTAAEGDLVEAILLERRKELWGEGFGLSDILRNQKSVERRAFVDDIGSPIKVTVTIPSGETKLVNGQGHRVIRFGDGQPFTANSRYYLFAIPLVEEQQNPNL</sequence>
<accession>A0ABW5NN00</accession>
<keyword evidence="3" id="KW-0732">Signal</keyword>
<dbReference type="CDD" id="cd08977">
    <property type="entry name" value="SusD"/>
    <property type="match status" value="1"/>
</dbReference>
<evidence type="ECO:0000256" key="5">
    <source>
        <dbReference type="ARBA" id="ARBA00023237"/>
    </source>
</evidence>
<evidence type="ECO:0000313" key="9">
    <source>
        <dbReference type="Proteomes" id="UP001597393"/>
    </source>
</evidence>
<dbReference type="Gene3D" id="1.25.40.390">
    <property type="match status" value="1"/>
</dbReference>
<dbReference type="PROSITE" id="PS51257">
    <property type="entry name" value="PROKAR_LIPOPROTEIN"/>
    <property type="match status" value="1"/>
</dbReference>
<dbReference type="RefSeq" id="WP_380870212.1">
    <property type="nucleotide sequence ID" value="NZ_JBHUMA010000008.1"/>
</dbReference>
<reference evidence="9" key="1">
    <citation type="journal article" date="2019" name="Int. J. Syst. Evol. Microbiol.">
        <title>The Global Catalogue of Microorganisms (GCM) 10K type strain sequencing project: providing services to taxonomists for standard genome sequencing and annotation.</title>
        <authorList>
            <consortium name="The Broad Institute Genomics Platform"/>
            <consortium name="The Broad Institute Genome Sequencing Center for Infectious Disease"/>
            <person name="Wu L."/>
            <person name="Ma J."/>
        </authorList>
    </citation>
    <scope>NUCLEOTIDE SEQUENCE [LARGE SCALE GENOMIC DNA]</scope>
    <source>
        <strain evidence="9">KCTC 42248</strain>
    </source>
</reference>
<dbReference type="Proteomes" id="UP001597393">
    <property type="component" value="Unassembled WGS sequence"/>
</dbReference>
<proteinExistence type="inferred from homology"/>
<comment type="similarity">
    <text evidence="2">Belongs to the SusD family.</text>
</comment>
<dbReference type="Pfam" id="PF14322">
    <property type="entry name" value="SusD-like_3"/>
    <property type="match status" value="1"/>
</dbReference>
<comment type="caution">
    <text evidence="8">The sequence shown here is derived from an EMBL/GenBank/DDBJ whole genome shotgun (WGS) entry which is preliminary data.</text>
</comment>
<comment type="subcellular location">
    <subcellularLocation>
        <location evidence="1">Cell outer membrane</location>
    </subcellularLocation>
</comment>
<name>A0ABW5NN00_9SPHI</name>
<evidence type="ECO:0000256" key="3">
    <source>
        <dbReference type="ARBA" id="ARBA00022729"/>
    </source>
</evidence>
<feature type="domain" description="SusD-like N-terminal" evidence="7">
    <location>
        <begin position="76"/>
        <end position="239"/>
    </location>
</feature>